<organism evidence="1 2">
    <name type="scientific">Methylomonas methanica</name>
    <dbReference type="NCBI Taxonomy" id="421"/>
    <lineage>
        <taxon>Bacteria</taxon>
        <taxon>Pseudomonadati</taxon>
        <taxon>Pseudomonadota</taxon>
        <taxon>Gammaproteobacteria</taxon>
        <taxon>Methylococcales</taxon>
        <taxon>Methylococcaceae</taxon>
        <taxon>Methylomonas</taxon>
    </lineage>
</organism>
<dbReference type="InterPro" id="IPR023393">
    <property type="entry name" value="START-like_dom_sf"/>
</dbReference>
<reference evidence="1 2" key="1">
    <citation type="submission" date="2016-03" db="EMBL/GenBank/DDBJ databases">
        <authorList>
            <person name="Ploux O."/>
        </authorList>
    </citation>
    <scope>NUCLEOTIDE SEQUENCE [LARGE SCALE GENOMIC DNA]</scope>
    <source>
        <strain evidence="1 2">R-45363</strain>
    </source>
</reference>
<accession>A0A177LT09</accession>
<dbReference type="InterPro" id="IPR019587">
    <property type="entry name" value="Polyketide_cyclase/dehydratase"/>
</dbReference>
<dbReference type="AlphaFoldDB" id="A0A177LT09"/>
<evidence type="ECO:0000313" key="2">
    <source>
        <dbReference type="Proteomes" id="UP000078090"/>
    </source>
</evidence>
<dbReference type="EMBL" id="LUUG01000133">
    <property type="protein sequence ID" value="OAH96383.1"/>
    <property type="molecule type" value="Genomic_DNA"/>
</dbReference>
<dbReference type="OrthoDB" id="191189at2"/>
<dbReference type="PANTHER" id="PTHR36166:SF1">
    <property type="entry name" value="SRPBCC DOMAIN-CONTAINING PROTEIN"/>
    <property type="match status" value="1"/>
</dbReference>
<dbReference type="Gene3D" id="3.30.530.20">
    <property type="match status" value="1"/>
</dbReference>
<sequence length="145" mass="16813">MNTYRLHTEIEIAAEPEHVWSILTEFPAYPEWNPFILNIEGEVKLDARLKVRIQPSNGKAMTFRPRVFAVEPGKELRWLGHFLFPNLFDGEHRFVIEPIADGRIRFTQSERFSGLLVPLFKKSLEQDTKMGFEAMNLAIKARAEA</sequence>
<dbReference type="PANTHER" id="PTHR36166">
    <property type="entry name" value="CHROMOSOME 9, WHOLE GENOME SHOTGUN SEQUENCE"/>
    <property type="match status" value="1"/>
</dbReference>
<dbReference type="RefSeq" id="WP_064010751.1">
    <property type="nucleotide sequence ID" value="NZ_LUUG01000133.1"/>
</dbReference>
<dbReference type="Proteomes" id="UP000078090">
    <property type="component" value="Unassembled WGS sequence"/>
</dbReference>
<dbReference type="CDD" id="cd07822">
    <property type="entry name" value="SRPBCC_4"/>
    <property type="match status" value="1"/>
</dbReference>
<dbReference type="SUPFAM" id="SSF55961">
    <property type="entry name" value="Bet v1-like"/>
    <property type="match status" value="1"/>
</dbReference>
<dbReference type="Pfam" id="PF10604">
    <property type="entry name" value="Polyketide_cyc2"/>
    <property type="match status" value="1"/>
</dbReference>
<evidence type="ECO:0000313" key="1">
    <source>
        <dbReference type="EMBL" id="OAH96383.1"/>
    </source>
</evidence>
<gene>
    <name evidence="1" type="ORF">A1332_22460</name>
</gene>
<comment type="caution">
    <text evidence="1">The sequence shown here is derived from an EMBL/GenBank/DDBJ whole genome shotgun (WGS) entry which is preliminary data.</text>
</comment>
<name>A0A177LT09_METMH</name>
<proteinExistence type="predicted"/>
<protein>
    <submittedName>
        <fullName evidence="1">Polyketide cyclase</fullName>
    </submittedName>
</protein>